<dbReference type="InterPro" id="IPR012675">
    <property type="entry name" value="Beta-grasp_dom_sf"/>
</dbReference>
<dbReference type="GO" id="GO:0046872">
    <property type="term" value="F:metal ion binding"/>
    <property type="evidence" value="ECO:0007669"/>
    <property type="project" value="UniProtKB-KW"/>
</dbReference>
<dbReference type="Pfam" id="PF01799">
    <property type="entry name" value="Fer2_2"/>
    <property type="match status" value="1"/>
</dbReference>
<evidence type="ECO:0000256" key="2">
    <source>
        <dbReference type="ARBA" id="ARBA00022723"/>
    </source>
</evidence>
<dbReference type="CDD" id="cd00207">
    <property type="entry name" value="fer2"/>
    <property type="match status" value="1"/>
</dbReference>
<keyword evidence="4" id="KW-0408">Iron</keyword>
<organism evidence="7 8">
    <name type="scientific">Pseudonocardia petroleophila</name>
    <dbReference type="NCBI Taxonomy" id="37331"/>
    <lineage>
        <taxon>Bacteria</taxon>
        <taxon>Bacillati</taxon>
        <taxon>Actinomycetota</taxon>
        <taxon>Actinomycetes</taxon>
        <taxon>Pseudonocardiales</taxon>
        <taxon>Pseudonocardiaceae</taxon>
        <taxon>Pseudonocardia</taxon>
    </lineage>
</organism>
<evidence type="ECO:0000313" key="7">
    <source>
        <dbReference type="EMBL" id="QNG51312.1"/>
    </source>
</evidence>
<dbReference type="RefSeq" id="WP_185718067.1">
    <property type="nucleotide sequence ID" value="NZ_BAAAWI010000001.1"/>
</dbReference>
<dbReference type="PROSITE" id="PS51085">
    <property type="entry name" value="2FE2S_FER_2"/>
    <property type="match status" value="1"/>
</dbReference>
<keyword evidence="8" id="KW-1185">Reference proteome</keyword>
<dbReference type="PROSITE" id="PS00197">
    <property type="entry name" value="2FE2S_FER_1"/>
    <property type="match status" value="1"/>
</dbReference>
<reference evidence="7 8" key="1">
    <citation type="submission" date="2020-08" db="EMBL/GenBank/DDBJ databases">
        <authorList>
            <person name="Mo P."/>
        </authorList>
    </citation>
    <scope>NUCLEOTIDE SEQUENCE [LARGE SCALE GENOMIC DNA]</scope>
    <source>
        <strain evidence="7 8">CGMCC 4.1532</strain>
    </source>
</reference>
<gene>
    <name evidence="7" type="ORF">H6H00_24685</name>
</gene>
<dbReference type="Gene3D" id="1.10.150.120">
    <property type="entry name" value="[2Fe-2S]-binding domain"/>
    <property type="match status" value="1"/>
</dbReference>
<accession>A0A7G7MEV1</accession>
<dbReference type="Pfam" id="PF00111">
    <property type="entry name" value="Fer2"/>
    <property type="match status" value="1"/>
</dbReference>
<dbReference type="Gene3D" id="3.10.20.30">
    <property type="match status" value="1"/>
</dbReference>
<keyword evidence="5" id="KW-0411">Iron-sulfur</keyword>
<keyword evidence="3" id="KW-0560">Oxidoreductase</keyword>
<dbReference type="AlphaFoldDB" id="A0A7G7MEV1"/>
<proteinExistence type="predicted"/>
<protein>
    <submittedName>
        <fullName evidence="7">2Fe-2S iron-sulfur cluster binding domain-containing protein</fullName>
    </submittedName>
</protein>
<feature type="domain" description="2Fe-2S ferredoxin-type" evidence="6">
    <location>
        <begin position="1"/>
        <end position="75"/>
    </location>
</feature>
<evidence type="ECO:0000256" key="4">
    <source>
        <dbReference type="ARBA" id="ARBA00023004"/>
    </source>
</evidence>
<evidence type="ECO:0000256" key="5">
    <source>
        <dbReference type="ARBA" id="ARBA00023014"/>
    </source>
</evidence>
<dbReference type="KEGG" id="ppel:H6H00_24685"/>
<dbReference type="PANTHER" id="PTHR44379:SF8">
    <property type="entry name" value="XANTHINE DEHYDROGENASE IRON-SULFUR-BINDING SUBUNIT XDHC-RELATED"/>
    <property type="match status" value="1"/>
</dbReference>
<dbReference type="PANTHER" id="PTHR44379">
    <property type="entry name" value="OXIDOREDUCTASE WITH IRON-SULFUR SUBUNIT"/>
    <property type="match status" value="1"/>
</dbReference>
<dbReference type="EMBL" id="CP060131">
    <property type="protein sequence ID" value="QNG51312.1"/>
    <property type="molecule type" value="Genomic_DNA"/>
</dbReference>
<dbReference type="Proteomes" id="UP000515728">
    <property type="component" value="Chromosome"/>
</dbReference>
<dbReference type="GO" id="GO:0051537">
    <property type="term" value="F:2 iron, 2 sulfur cluster binding"/>
    <property type="evidence" value="ECO:0007669"/>
    <property type="project" value="UniProtKB-KW"/>
</dbReference>
<dbReference type="InterPro" id="IPR006058">
    <property type="entry name" value="2Fe2S_fd_BS"/>
</dbReference>
<name>A0A7G7MEV1_9PSEU</name>
<keyword evidence="2" id="KW-0479">Metal-binding</keyword>
<evidence type="ECO:0000256" key="3">
    <source>
        <dbReference type="ARBA" id="ARBA00023002"/>
    </source>
</evidence>
<evidence type="ECO:0000313" key="8">
    <source>
        <dbReference type="Proteomes" id="UP000515728"/>
    </source>
</evidence>
<evidence type="ECO:0000259" key="6">
    <source>
        <dbReference type="PROSITE" id="PS51085"/>
    </source>
</evidence>
<keyword evidence="1" id="KW-0001">2Fe-2S</keyword>
<dbReference type="InterPro" id="IPR001041">
    <property type="entry name" value="2Fe-2S_ferredoxin-type"/>
</dbReference>
<dbReference type="InterPro" id="IPR051452">
    <property type="entry name" value="Diverse_Oxidoreductases"/>
</dbReference>
<dbReference type="InterPro" id="IPR002888">
    <property type="entry name" value="2Fe-2S-bd"/>
</dbReference>
<evidence type="ECO:0000256" key="1">
    <source>
        <dbReference type="ARBA" id="ARBA00022714"/>
    </source>
</evidence>
<dbReference type="GO" id="GO:0016491">
    <property type="term" value="F:oxidoreductase activity"/>
    <property type="evidence" value="ECO:0007669"/>
    <property type="project" value="UniProtKB-KW"/>
</dbReference>
<dbReference type="InterPro" id="IPR036010">
    <property type="entry name" value="2Fe-2S_ferredoxin-like_sf"/>
</dbReference>
<sequence length="166" mass="17259">MHTLVVNGSPVEVDAPGLRSLADVLRGDLGLTAAKIACGRGECGACTVLVDGLPRTACTTPAALVRGEVWTSEGLAQESADLRARFADTGAFQCGFCTPGQVVHATALLRGGLADLDPDERRACVRRAMSGNICRCTGYQAIVESVCGVAEDRVAEDRVAADRAAR</sequence>
<dbReference type="SUPFAM" id="SSF47741">
    <property type="entry name" value="CO dehydrogenase ISP C-domain like"/>
    <property type="match status" value="1"/>
</dbReference>
<dbReference type="InterPro" id="IPR036884">
    <property type="entry name" value="2Fe-2S-bd_dom_sf"/>
</dbReference>
<dbReference type="SUPFAM" id="SSF54292">
    <property type="entry name" value="2Fe-2S ferredoxin-like"/>
    <property type="match status" value="1"/>
</dbReference>